<feature type="transmembrane region" description="Helical" evidence="1">
    <location>
        <begin position="109"/>
        <end position="131"/>
    </location>
</feature>
<dbReference type="AlphaFoldDB" id="A0A1F7H2Z3"/>
<reference evidence="2 3" key="1">
    <citation type="journal article" date="2016" name="Nat. Commun.">
        <title>Thousands of microbial genomes shed light on interconnected biogeochemical processes in an aquifer system.</title>
        <authorList>
            <person name="Anantharaman K."/>
            <person name="Brown C.T."/>
            <person name="Hug L.A."/>
            <person name="Sharon I."/>
            <person name="Castelle C.J."/>
            <person name="Probst A.J."/>
            <person name="Thomas B.C."/>
            <person name="Singh A."/>
            <person name="Wilkins M.J."/>
            <person name="Karaoz U."/>
            <person name="Brodie E.L."/>
            <person name="Williams K.H."/>
            <person name="Hubbard S.S."/>
            <person name="Banfield J.F."/>
        </authorList>
    </citation>
    <scope>NUCLEOTIDE SEQUENCE [LARGE SCALE GENOMIC DNA]</scope>
</reference>
<keyword evidence="1" id="KW-0812">Transmembrane</keyword>
<sequence>MNLKTQISLLIYLVLYAVMLGFSLSSLIILKPFLYTENNESYIICNDTSRFEIGPNFIFAFENKLDPVNDAKARKLCQYKIISDYSNVYETPKNTNYKFYPVLKQESSWANAIFIFFIMVNIAAICIEFIANRLLTVSDDFRFGKVFTNLIKDLCG</sequence>
<evidence type="ECO:0000313" key="3">
    <source>
        <dbReference type="Proteomes" id="UP000177913"/>
    </source>
</evidence>
<keyword evidence="1" id="KW-0472">Membrane</keyword>
<accession>A0A1F7H2Z3</accession>
<dbReference type="EMBL" id="MFZO01000007">
    <property type="protein sequence ID" value="OGK25485.1"/>
    <property type="molecule type" value="Genomic_DNA"/>
</dbReference>
<proteinExistence type="predicted"/>
<feature type="transmembrane region" description="Helical" evidence="1">
    <location>
        <begin position="7"/>
        <end position="30"/>
    </location>
</feature>
<evidence type="ECO:0000256" key="1">
    <source>
        <dbReference type="SAM" id="Phobius"/>
    </source>
</evidence>
<gene>
    <name evidence="2" type="ORF">A3C25_00040</name>
</gene>
<protein>
    <submittedName>
        <fullName evidence="2">Uncharacterized protein</fullName>
    </submittedName>
</protein>
<keyword evidence="1" id="KW-1133">Transmembrane helix</keyword>
<organism evidence="2 3">
    <name type="scientific">Candidatus Roizmanbacteria bacterium RIFCSPHIGHO2_02_FULL_38_11</name>
    <dbReference type="NCBI Taxonomy" id="1802039"/>
    <lineage>
        <taxon>Bacteria</taxon>
        <taxon>Candidatus Roizmaniibacteriota</taxon>
    </lineage>
</organism>
<dbReference type="Proteomes" id="UP000177913">
    <property type="component" value="Unassembled WGS sequence"/>
</dbReference>
<evidence type="ECO:0000313" key="2">
    <source>
        <dbReference type="EMBL" id="OGK25485.1"/>
    </source>
</evidence>
<comment type="caution">
    <text evidence="2">The sequence shown here is derived from an EMBL/GenBank/DDBJ whole genome shotgun (WGS) entry which is preliminary data.</text>
</comment>
<name>A0A1F7H2Z3_9BACT</name>